<gene>
    <name evidence="2" type="ORF">AVEN_233800_1</name>
    <name evidence="1" type="ORF">AVEN_95905_1</name>
</gene>
<evidence type="ECO:0000313" key="2">
    <source>
        <dbReference type="EMBL" id="GBN01058.1"/>
    </source>
</evidence>
<accession>A0A4Y2KGK3</accession>
<protein>
    <submittedName>
        <fullName evidence="1">Uncharacterized protein</fullName>
    </submittedName>
</protein>
<sequence length="127" mass="14248">MSGLSGTYKKSANEIYKILLPGKSEETLNAVEVNRLYAVTLGDLVSHYANKVYKRGEQIAFVSNGLWNDLSCPTSYALTENNGRYVTNSVLRGAIDGETFDIFTMSFLRVLMNICWRPKSCDNDAYE</sequence>
<reference evidence="1 3" key="1">
    <citation type="journal article" date="2019" name="Sci. Rep.">
        <title>Orb-weaving spider Araneus ventricosus genome elucidates the spidroin gene catalogue.</title>
        <authorList>
            <person name="Kono N."/>
            <person name="Nakamura H."/>
            <person name="Ohtoshi R."/>
            <person name="Moran D.A.P."/>
            <person name="Shinohara A."/>
            <person name="Yoshida Y."/>
            <person name="Fujiwara M."/>
            <person name="Mori M."/>
            <person name="Tomita M."/>
            <person name="Arakawa K."/>
        </authorList>
    </citation>
    <scope>NUCLEOTIDE SEQUENCE [LARGE SCALE GENOMIC DNA]</scope>
</reference>
<evidence type="ECO:0000313" key="1">
    <source>
        <dbReference type="EMBL" id="GBN01050.1"/>
    </source>
</evidence>
<dbReference type="EMBL" id="BGPR01114464">
    <property type="protein sequence ID" value="GBN01058.1"/>
    <property type="molecule type" value="Genomic_DNA"/>
</dbReference>
<organism evidence="1 3">
    <name type="scientific">Araneus ventricosus</name>
    <name type="common">Orbweaver spider</name>
    <name type="synonym">Epeira ventricosa</name>
    <dbReference type="NCBI Taxonomy" id="182803"/>
    <lineage>
        <taxon>Eukaryota</taxon>
        <taxon>Metazoa</taxon>
        <taxon>Ecdysozoa</taxon>
        <taxon>Arthropoda</taxon>
        <taxon>Chelicerata</taxon>
        <taxon>Arachnida</taxon>
        <taxon>Araneae</taxon>
        <taxon>Araneomorphae</taxon>
        <taxon>Entelegynae</taxon>
        <taxon>Araneoidea</taxon>
        <taxon>Araneidae</taxon>
        <taxon>Araneus</taxon>
    </lineage>
</organism>
<keyword evidence="3" id="KW-1185">Reference proteome</keyword>
<evidence type="ECO:0000313" key="3">
    <source>
        <dbReference type="Proteomes" id="UP000499080"/>
    </source>
</evidence>
<proteinExistence type="predicted"/>
<name>A0A4Y2KGK3_ARAVE</name>
<dbReference type="EMBL" id="BGPR01114461">
    <property type="protein sequence ID" value="GBN01050.1"/>
    <property type="molecule type" value="Genomic_DNA"/>
</dbReference>
<comment type="caution">
    <text evidence="1">The sequence shown here is derived from an EMBL/GenBank/DDBJ whole genome shotgun (WGS) entry which is preliminary data.</text>
</comment>
<dbReference type="Proteomes" id="UP000499080">
    <property type="component" value="Unassembled WGS sequence"/>
</dbReference>
<dbReference type="AlphaFoldDB" id="A0A4Y2KGK3"/>
<dbReference type="OrthoDB" id="6510671at2759"/>